<proteinExistence type="inferred from homology"/>
<evidence type="ECO:0000256" key="3">
    <source>
        <dbReference type="ARBA" id="ARBA00022917"/>
    </source>
</evidence>
<dbReference type="GO" id="GO:0003743">
    <property type="term" value="F:translation initiation factor activity"/>
    <property type="evidence" value="ECO:0007669"/>
    <property type="project" value="UniProtKB-UniRule"/>
</dbReference>
<comment type="subcellular location">
    <subcellularLocation>
        <location evidence="4">Cytoplasm</location>
    </subcellularLocation>
</comment>
<comment type="function">
    <text evidence="4">Component of the eukaryotic translation initiation factor 3 (eIF-3) complex, which is involved in protein synthesis of a specialized repertoire of mRNAs and, together with other initiation factors, stimulates binding of mRNA and methionyl-tRNAi to the 40S ribosome. The eIF-3 complex specifically targets and initiates translation of a subset of mRNAs involved in cell proliferation.</text>
</comment>
<evidence type="ECO:0000256" key="5">
    <source>
        <dbReference type="SAM" id="MobiDB-lite"/>
    </source>
</evidence>
<feature type="compositionally biased region" description="Acidic residues" evidence="5">
    <location>
        <begin position="23"/>
        <end position="42"/>
    </location>
</feature>
<feature type="region of interest" description="Disordered" evidence="5">
    <location>
        <begin position="65"/>
        <end position="111"/>
    </location>
</feature>
<dbReference type="GO" id="GO:0001732">
    <property type="term" value="P:formation of cytoplasmic translation initiation complex"/>
    <property type="evidence" value="ECO:0007669"/>
    <property type="project" value="UniProtKB-UniRule"/>
</dbReference>
<feature type="compositionally biased region" description="Basic residues" evidence="5">
    <location>
        <begin position="201"/>
        <end position="210"/>
    </location>
</feature>
<name>A0AAV1RRF6_9ROSI</name>
<protein>
    <recommendedName>
        <fullName evidence="4">Eukaryotic translation initiation factor 3 subunit J</fullName>
        <shortName evidence="4">eIF3j</shortName>
    </recommendedName>
</protein>
<evidence type="ECO:0000256" key="4">
    <source>
        <dbReference type="HAMAP-Rule" id="MF_03009"/>
    </source>
</evidence>
<dbReference type="Gene3D" id="1.10.246.60">
    <property type="entry name" value="Eukaryotic translation initiation factor 3 like domains"/>
    <property type="match status" value="1"/>
</dbReference>
<keyword evidence="1 4" id="KW-0963">Cytoplasm</keyword>
<dbReference type="Proteomes" id="UP001314170">
    <property type="component" value="Unassembled WGS sequence"/>
</dbReference>
<keyword evidence="2 4" id="KW-0396">Initiation factor</keyword>
<evidence type="ECO:0000313" key="7">
    <source>
        <dbReference type="Proteomes" id="UP001314170"/>
    </source>
</evidence>
<evidence type="ECO:0000256" key="2">
    <source>
        <dbReference type="ARBA" id="ARBA00022540"/>
    </source>
</evidence>
<keyword evidence="3 4" id="KW-0648">Protein biosynthesis</keyword>
<feature type="region of interest" description="Disordered" evidence="5">
    <location>
        <begin position="193"/>
        <end position="235"/>
    </location>
</feature>
<dbReference type="InterPro" id="IPR023194">
    <property type="entry name" value="eIF3-like_dom_sf"/>
</dbReference>
<evidence type="ECO:0000313" key="6">
    <source>
        <dbReference type="EMBL" id="CAK7338902.1"/>
    </source>
</evidence>
<organism evidence="6 7">
    <name type="scientific">Dovyalis caffra</name>
    <dbReference type="NCBI Taxonomy" id="77055"/>
    <lineage>
        <taxon>Eukaryota</taxon>
        <taxon>Viridiplantae</taxon>
        <taxon>Streptophyta</taxon>
        <taxon>Embryophyta</taxon>
        <taxon>Tracheophyta</taxon>
        <taxon>Spermatophyta</taxon>
        <taxon>Magnoliopsida</taxon>
        <taxon>eudicotyledons</taxon>
        <taxon>Gunneridae</taxon>
        <taxon>Pentapetalae</taxon>
        <taxon>rosids</taxon>
        <taxon>fabids</taxon>
        <taxon>Malpighiales</taxon>
        <taxon>Salicaceae</taxon>
        <taxon>Flacourtieae</taxon>
        <taxon>Dovyalis</taxon>
    </lineage>
</organism>
<keyword evidence="7" id="KW-1185">Reference proteome</keyword>
<comment type="similarity">
    <text evidence="4">Belongs to the eIF-3 subunit J family.</text>
</comment>
<feature type="compositionally biased region" description="Basic and acidic residues" evidence="5">
    <location>
        <begin position="86"/>
        <end position="111"/>
    </location>
</feature>
<dbReference type="HAMAP" id="MF_03009">
    <property type="entry name" value="eIF3j"/>
    <property type="match status" value="1"/>
</dbReference>
<gene>
    <name evidence="6" type="ORF">DCAF_LOCUS13950</name>
</gene>
<dbReference type="GO" id="GO:0016282">
    <property type="term" value="C:eukaryotic 43S preinitiation complex"/>
    <property type="evidence" value="ECO:0007669"/>
    <property type="project" value="UniProtKB-UniRule"/>
</dbReference>
<dbReference type="AlphaFoldDB" id="A0AAV1RRF6"/>
<dbReference type="EMBL" id="CAWUPB010001156">
    <property type="protein sequence ID" value="CAK7338902.1"/>
    <property type="molecule type" value="Genomic_DNA"/>
</dbReference>
<dbReference type="PANTHER" id="PTHR21681">
    <property type="entry name" value="EUKARYOTIC TRANSLATION INITIATION FACTOR 3 SUBUNIT J"/>
    <property type="match status" value="1"/>
</dbReference>
<comment type="caution">
    <text evidence="6">The sequence shown here is derived from an EMBL/GenBank/DDBJ whole genome shotgun (WGS) entry which is preliminary data.</text>
</comment>
<sequence>MEDWEDEKIPPVIAKELTKSKWDDEDVDEDDVKESWEDDDEPAPFQPKLSKMLNVMIGWNLGWDGGGEPVVKPPPEKAPKKPAAKSTEKKGKTVEVVKEEPLDPQAEKLRQQRLVEEADFRSTTELFAKKGDEKSLDSFVPKSESDFLEYAELISHKLRPFQAVMRLSMTDMKAADAKEVSTSVSAIANEKIKAEKEANAGKKKGGKKKQLHVDKPDDDLVGNPYDALDDYDDFM</sequence>
<dbReference type="PANTHER" id="PTHR21681:SF0">
    <property type="entry name" value="EUKARYOTIC TRANSLATION INITIATION FACTOR 3 SUBUNIT J"/>
    <property type="match status" value="1"/>
</dbReference>
<dbReference type="GO" id="GO:0005852">
    <property type="term" value="C:eukaryotic translation initiation factor 3 complex"/>
    <property type="evidence" value="ECO:0007669"/>
    <property type="project" value="UniProtKB-UniRule"/>
</dbReference>
<feature type="region of interest" description="Disordered" evidence="5">
    <location>
        <begin position="1"/>
        <end position="46"/>
    </location>
</feature>
<comment type="subunit">
    <text evidence="4">Component of the eukaryotic translation initiation factor 3 (eIF-3) complex.</text>
</comment>
<evidence type="ECO:0000256" key="1">
    <source>
        <dbReference type="ARBA" id="ARBA00022490"/>
    </source>
</evidence>
<dbReference type="GO" id="GO:0033290">
    <property type="term" value="C:eukaryotic 48S preinitiation complex"/>
    <property type="evidence" value="ECO:0007669"/>
    <property type="project" value="UniProtKB-UniRule"/>
</dbReference>
<dbReference type="Pfam" id="PF08597">
    <property type="entry name" value="eIF3_subunit"/>
    <property type="match status" value="1"/>
</dbReference>
<dbReference type="InterPro" id="IPR013906">
    <property type="entry name" value="eIF3j"/>
</dbReference>
<reference evidence="6 7" key="1">
    <citation type="submission" date="2024-01" db="EMBL/GenBank/DDBJ databases">
        <authorList>
            <person name="Waweru B."/>
        </authorList>
    </citation>
    <scope>NUCLEOTIDE SEQUENCE [LARGE SCALE GENOMIC DNA]</scope>
</reference>
<accession>A0AAV1RRF6</accession>